<comment type="similarity">
    <text evidence="1">Belongs to the CpoB family.</text>
</comment>
<dbReference type="RefSeq" id="WP_373656243.1">
    <property type="nucleotide sequence ID" value="NZ_JBGUAW010000007.1"/>
</dbReference>
<dbReference type="InterPro" id="IPR011990">
    <property type="entry name" value="TPR-like_helical_dom_sf"/>
</dbReference>
<dbReference type="PROSITE" id="PS50005">
    <property type="entry name" value="TPR"/>
    <property type="match status" value="2"/>
</dbReference>
<feature type="compositionally biased region" description="Basic and acidic residues" evidence="3">
    <location>
        <begin position="165"/>
        <end position="177"/>
    </location>
</feature>
<dbReference type="Proteomes" id="UP001575181">
    <property type="component" value="Unassembled WGS sequence"/>
</dbReference>
<dbReference type="InterPro" id="IPR014162">
    <property type="entry name" value="CpoB_C"/>
</dbReference>
<feature type="coiled-coil region" evidence="1">
    <location>
        <begin position="36"/>
        <end position="63"/>
    </location>
</feature>
<feature type="repeat" description="TPR" evidence="2">
    <location>
        <begin position="249"/>
        <end position="282"/>
    </location>
</feature>
<accession>A0ABV4TVV5</accession>
<evidence type="ECO:0000256" key="3">
    <source>
        <dbReference type="SAM" id="MobiDB-lite"/>
    </source>
</evidence>
<keyword evidence="1" id="KW-0132">Cell division</keyword>
<dbReference type="PROSITE" id="PS51257">
    <property type="entry name" value="PROKAR_LIPOPROTEIN"/>
    <property type="match status" value="1"/>
</dbReference>
<dbReference type="InterPro" id="IPR034706">
    <property type="entry name" value="CpoB"/>
</dbReference>
<comment type="caution">
    <text evidence="4">The sequence shown here is derived from an EMBL/GenBank/DDBJ whole genome shotgun (WGS) entry which is preliminary data.</text>
</comment>
<dbReference type="Pfam" id="PF13174">
    <property type="entry name" value="TPR_6"/>
    <property type="match status" value="1"/>
</dbReference>
<proteinExistence type="inferred from homology"/>
<keyword evidence="1" id="KW-0732">Signal</keyword>
<feature type="region of interest" description="Disordered" evidence="3">
    <location>
        <begin position="141"/>
        <end position="177"/>
    </location>
</feature>
<feature type="coiled-coil region" evidence="1">
    <location>
        <begin position="102"/>
        <end position="133"/>
    </location>
</feature>
<dbReference type="HAMAP" id="MF_02066">
    <property type="entry name" value="CpoB"/>
    <property type="match status" value="1"/>
</dbReference>
<gene>
    <name evidence="4" type="primary">ybgF</name>
    <name evidence="1" type="synonym">cpoB</name>
    <name evidence="4" type="ORF">ACERLL_11525</name>
</gene>
<dbReference type="SMART" id="SM00028">
    <property type="entry name" value="TPR"/>
    <property type="match status" value="2"/>
</dbReference>
<comment type="subcellular location">
    <subcellularLocation>
        <location evidence="1">Periplasm</location>
    </subcellularLocation>
</comment>
<name>A0ABV4TVV5_9GAMM</name>
<dbReference type="NCBIfam" id="TIGR02795">
    <property type="entry name" value="tol_pal_ybgF"/>
    <property type="match status" value="1"/>
</dbReference>
<dbReference type="Gene3D" id="1.25.40.10">
    <property type="entry name" value="Tetratricopeptide repeat domain"/>
    <property type="match status" value="1"/>
</dbReference>
<dbReference type="SUPFAM" id="SSF48452">
    <property type="entry name" value="TPR-like"/>
    <property type="match status" value="1"/>
</dbReference>
<dbReference type="Gene3D" id="1.20.58.60">
    <property type="match status" value="1"/>
</dbReference>
<keyword evidence="1" id="KW-0131">Cell cycle</keyword>
<organism evidence="4 5">
    <name type="scientific">Thiohalorhabdus methylotrophus</name>
    <dbReference type="NCBI Taxonomy" id="3242694"/>
    <lineage>
        <taxon>Bacteria</taxon>
        <taxon>Pseudomonadati</taxon>
        <taxon>Pseudomonadota</taxon>
        <taxon>Gammaproteobacteria</taxon>
        <taxon>Thiohalorhabdales</taxon>
        <taxon>Thiohalorhabdaceae</taxon>
        <taxon>Thiohalorhabdus</taxon>
    </lineage>
</organism>
<keyword evidence="2" id="KW-0802">TPR repeat</keyword>
<reference evidence="4 5" key="1">
    <citation type="submission" date="2024-08" db="EMBL/GenBank/DDBJ databases">
        <title>Whole-genome sequencing of halo(alkali)philic microorganisms from hypersaline lakes.</title>
        <authorList>
            <person name="Sorokin D.Y."/>
            <person name="Merkel A.Y."/>
            <person name="Messina E."/>
            <person name="Yakimov M."/>
        </authorList>
    </citation>
    <scope>NUCLEOTIDE SEQUENCE [LARGE SCALE GENOMIC DNA]</scope>
    <source>
        <strain evidence="4 5">Cl-TMA</strain>
    </source>
</reference>
<keyword evidence="1" id="KW-0175">Coiled coil</keyword>
<feature type="repeat" description="TPR" evidence="2">
    <location>
        <begin position="212"/>
        <end position="245"/>
    </location>
</feature>
<evidence type="ECO:0000256" key="1">
    <source>
        <dbReference type="HAMAP-Rule" id="MF_02066"/>
    </source>
</evidence>
<dbReference type="EMBL" id="JBGUAW010000007">
    <property type="protein sequence ID" value="MFA9461455.1"/>
    <property type="molecule type" value="Genomic_DNA"/>
</dbReference>
<evidence type="ECO:0000256" key="2">
    <source>
        <dbReference type="PROSITE-ProRule" id="PRU00339"/>
    </source>
</evidence>
<evidence type="ECO:0000313" key="4">
    <source>
        <dbReference type="EMBL" id="MFA9461455.1"/>
    </source>
</evidence>
<dbReference type="InterPro" id="IPR019734">
    <property type="entry name" value="TPR_rpt"/>
</dbReference>
<dbReference type="Pfam" id="PF13432">
    <property type="entry name" value="TPR_16"/>
    <property type="match status" value="1"/>
</dbReference>
<keyword evidence="1" id="KW-0574">Periplasm</keyword>
<keyword evidence="5" id="KW-1185">Reference proteome</keyword>
<protein>
    <recommendedName>
        <fullName evidence="1">Cell division coordinator CpoB</fullName>
    </recommendedName>
</protein>
<evidence type="ECO:0000313" key="5">
    <source>
        <dbReference type="Proteomes" id="UP001575181"/>
    </source>
</evidence>
<comment type="function">
    <text evidence="1">Mediates coordination of peptidoglycan synthesis and outer membrane constriction during cell division.</text>
</comment>
<sequence length="300" mass="33699">MPRHLGLAVGALLLLSGCLPPPGVRNAERGPDPGEVDKLKDRVESLQKALGQQGQKLAKLRQAMASKDQSETDPPELTERLGLMKERVHELGGRTEVNGHELDRLSRQLEKQLTQIRAELEQLDNRIVALEEKSYAMAGDPAEENNMGAMKAPQKGGGSSDATDESAKPEDRPADERAYRDAFQSLRAGDYEKSIEGFQKFLGNHPESEYADNAQYWLGEAFYVRGKYERALEAFQGVGQRFPESDKGPAALLKKGYAYYELQDYRNARKTLLKVVEEYPDHRVAGLAQQRLERIRKEQF</sequence>